<reference evidence="2" key="1">
    <citation type="submission" date="2023-08" db="EMBL/GenBank/DDBJ databases">
        <title>Black Yeasts Isolated from many extreme environments.</title>
        <authorList>
            <person name="Coleine C."/>
            <person name="Stajich J.E."/>
            <person name="Selbmann L."/>
        </authorList>
    </citation>
    <scope>NUCLEOTIDE SEQUENCE</scope>
    <source>
        <strain evidence="2">CCFEE 5810</strain>
    </source>
</reference>
<dbReference type="CDD" id="cd02440">
    <property type="entry name" value="AdoMet_MTases"/>
    <property type="match status" value="1"/>
</dbReference>
<organism evidence="2 3">
    <name type="scientific">Elasticomyces elasticus</name>
    <dbReference type="NCBI Taxonomy" id="574655"/>
    <lineage>
        <taxon>Eukaryota</taxon>
        <taxon>Fungi</taxon>
        <taxon>Dikarya</taxon>
        <taxon>Ascomycota</taxon>
        <taxon>Pezizomycotina</taxon>
        <taxon>Dothideomycetes</taxon>
        <taxon>Dothideomycetidae</taxon>
        <taxon>Mycosphaerellales</taxon>
        <taxon>Teratosphaeriaceae</taxon>
        <taxon>Elasticomyces</taxon>
    </lineage>
</organism>
<name>A0AAN8A193_9PEZI</name>
<accession>A0AAN8A193</accession>
<comment type="caution">
    <text evidence="2">The sequence shown here is derived from an EMBL/GenBank/DDBJ whole genome shotgun (WGS) entry which is preliminary data.</text>
</comment>
<proteinExistence type="predicted"/>
<dbReference type="Pfam" id="PF08242">
    <property type="entry name" value="Methyltransf_12"/>
    <property type="match status" value="1"/>
</dbReference>
<dbReference type="Proteomes" id="UP001310594">
    <property type="component" value="Unassembled WGS sequence"/>
</dbReference>
<dbReference type="SUPFAM" id="SSF53335">
    <property type="entry name" value="S-adenosyl-L-methionine-dependent methyltransferases"/>
    <property type="match status" value="1"/>
</dbReference>
<evidence type="ECO:0000259" key="1">
    <source>
        <dbReference type="Pfam" id="PF08242"/>
    </source>
</evidence>
<sequence>MALKWDASAFWKEQSFQTSARHHWISNYQLGYLLHPKIDVGEKTLKIADVACGNGAWLLDVARQHPQHEYVGLDITAAHFPAAGNLPSNVRLYTLDAFAELPSEYVGEFDIVNIRTIYSAVIDNNVESLLLNLVKMLKPGGYLQWAENDASTLTARAPEGVDKDAMSTVVSVVNFFLEYQSKLLPGWLQTLGSSLGKQGCEILANDTISPSPELSRAWSDNMLTVWIGMPAMLPEQPIPLPQMPGLPVNVSRHTFGDLVMKSAEESSQGAWPAMDQRVIVARKNE</sequence>
<protein>
    <recommendedName>
        <fullName evidence="1">Methyltransferase type 12 domain-containing protein</fullName>
    </recommendedName>
</protein>
<evidence type="ECO:0000313" key="3">
    <source>
        <dbReference type="Proteomes" id="UP001310594"/>
    </source>
</evidence>
<dbReference type="Gene3D" id="3.40.50.150">
    <property type="entry name" value="Vaccinia Virus protein VP39"/>
    <property type="match status" value="1"/>
</dbReference>
<dbReference type="AlphaFoldDB" id="A0AAN8A193"/>
<gene>
    <name evidence="2" type="ORF">LTR97_009231</name>
</gene>
<evidence type="ECO:0000313" key="2">
    <source>
        <dbReference type="EMBL" id="KAK5694641.1"/>
    </source>
</evidence>
<dbReference type="EMBL" id="JAVRQU010000015">
    <property type="protein sequence ID" value="KAK5694641.1"/>
    <property type="molecule type" value="Genomic_DNA"/>
</dbReference>
<dbReference type="InterPro" id="IPR029063">
    <property type="entry name" value="SAM-dependent_MTases_sf"/>
</dbReference>
<feature type="domain" description="Methyltransferase type 12" evidence="1">
    <location>
        <begin position="49"/>
        <end position="143"/>
    </location>
</feature>
<dbReference type="InterPro" id="IPR013217">
    <property type="entry name" value="Methyltransf_12"/>
</dbReference>